<dbReference type="InterPro" id="IPR041685">
    <property type="entry name" value="AAA_GajA/Old/RecF-like"/>
</dbReference>
<reference evidence="3 4" key="1">
    <citation type="submission" date="2017-01" db="EMBL/GenBank/DDBJ databases">
        <title>Novel large sulfur bacteria in the metagenomes of groundwater-fed chemosynthetic microbial mats in the Lake Huron basin.</title>
        <authorList>
            <person name="Sharrar A.M."/>
            <person name="Flood B.E."/>
            <person name="Bailey J.V."/>
            <person name="Jones D.S."/>
            <person name="Biddanda B."/>
            <person name="Ruberg S.A."/>
            <person name="Marcus D.N."/>
            <person name="Dick G.J."/>
        </authorList>
    </citation>
    <scope>NUCLEOTIDE SEQUENCE [LARGE SCALE GENOMIC DNA]</scope>
    <source>
        <strain evidence="3">A8</strain>
    </source>
</reference>
<organism evidence="3 4">
    <name type="scientific">Thiothrix lacustris</name>
    <dbReference type="NCBI Taxonomy" id="525917"/>
    <lineage>
        <taxon>Bacteria</taxon>
        <taxon>Pseudomonadati</taxon>
        <taxon>Pseudomonadota</taxon>
        <taxon>Gammaproteobacteria</taxon>
        <taxon>Thiotrichales</taxon>
        <taxon>Thiotrichaceae</taxon>
        <taxon>Thiothrix</taxon>
    </lineage>
</organism>
<dbReference type="InterPro" id="IPR027417">
    <property type="entry name" value="P-loop_NTPase"/>
</dbReference>
<evidence type="ECO:0000313" key="4">
    <source>
        <dbReference type="Proteomes" id="UP000192491"/>
    </source>
</evidence>
<dbReference type="GO" id="GO:0004519">
    <property type="term" value="F:endonuclease activity"/>
    <property type="evidence" value="ECO:0007669"/>
    <property type="project" value="UniProtKB-KW"/>
</dbReference>
<keyword evidence="3" id="KW-0540">Nuclease</keyword>
<dbReference type="InterPro" id="IPR034139">
    <property type="entry name" value="TOPRIM_OLD"/>
</dbReference>
<dbReference type="PANTHER" id="PTHR43581">
    <property type="entry name" value="ATP/GTP PHOSPHATASE"/>
    <property type="match status" value="1"/>
</dbReference>
<feature type="domain" description="OLD protein-like TOPRIM" evidence="2">
    <location>
        <begin position="434"/>
        <end position="504"/>
    </location>
</feature>
<dbReference type="InterPro" id="IPR051396">
    <property type="entry name" value="Bact_Antivir_Def_Nuclease"/>
</dbReference>
<dbReference type="AlphaFoldDB" id="A0A1Y1QAZ4"/>
<dbReference type="Gene3D" id="3.40.50.300">
    <property type="entry name" value="P-loop containing nucleotide triphosphate hydrolases"/>
    <property type="match status" value="1"/>
</dbReference>
<feature type="domain" description="Endonuclease GajA/Old nuclease/RecF-like AAA" evidence="1">
    <location>
        <begin position="1"/>
        <end position="381"/>
    </location>
</feature>
<evidence type="ECO:0000313" key="3">
    <source>
        <dbReference type="EMBL" id="OQX01724.1"/>
    </source>
</evidence>
<protein>
    <submittedName>
        <fullName evidence="3">ATP-dependent endonuclease</fullName>
    </submittedName>
</protein>
<dbReference type="Proteomes" id="UP000192491">
    <property type="component" value="Unassembled WGS sequence"/>
</dbReference>
<dbReference type="Pfam" id="PF13175">
    <property type="entry name" value="AAA_15"/>
    <property type="match status" value="1"/>
</dbReference>
<evidence type="ECO:0000259" key="2">
    <source>
        <dbReference type="Pfam" id="PF20469"/>
    </source>
</evidence>
<name>A0A1Y1QAZ4_9GAMM</name>
<proteinExistence type="predicted"/>
<evidence type="ECO:0000259" key="1">
    <source>
        <dbReference type="Pfam" id="PF13175"/>
    </source>
</evidence>
<accession>A0A1Y1QAZ4</accession>
<dbReference type="Pfam" id="PF20469">
    <property type="entry name" value="OLD-like_TOPRIM"/>
    <property type="match status" value="1"/>
</dbReference>
<comment type="caution">
    <text evidence="3">The sequence shown here is derived from an EMBL/GenBank/DDBJ whole genome shotgun (WGS) entry which is preliminary data.</text>
</comment>
<keyword evidence="3" id="KW-0255">Endonuclease</keyword>
<dbReference type="SUPFAM" id="SSF52540">
    <property type="entry name" value="P-loop containing nucleoside triphosphate hydrolases"/>
    <property type="match status" value="1"/>
</dbReference>
<dbReference type="CDD" id="cd01026">
    <property type="entry name" value="TOPRIM_OLD"/>
    <property type="match status" value="1"/>
</dbReference>
<keyword evidence="3" id="KW-0378">Hydrolase</keyword>
<gene>
    <name evidence="3" type="ORF">BWK73_45150</name>
</gene>
<dbReference type="EMBL" id="MTEJ01000551">
    <property type="protein sequence ID" value="OQX01724.1"/>
    <property type="molecule type" value="Genomic_DNA"/>
</dbReference>
<sequence length="693" mass="79422">MYISGITINGFRNFKDKEVLFNDGVNVIIGPNNVGKTNLIKALSLVIDHNGSKKLNVHDFNKHISLDEIKAAPPKVSIVLTIMQSNDEELNSDDLVTVSNWLVKLDVPYEARLTYEFFLPEKEHGKYREFMRDVDSLKKAWQVIDYDFIRLYIHKIFGGNANLQNPVDGDSLQKFDFQFLDAIRDVERDMFSGRHQLLKEVLGFFIDYEIKGASNKTIEEKQSEIRNRRNAFSEKADELLRVLQERMSEGKKNILSYAEETGASFNNAVPDFEGTLSDVELFSALKLIVEHETNIKIPATHNGLGYNNLIYMSLLLAKMQVNSDGEYLGSNAKVFPILVIEEPEAHLHPAMQYKFLKFLKNNKDYKKKVRQVFVTSHSTQITSAVLLDEIICLHYENDSLSVGYPGKVFPDSDEGKKAKAYVQRFLDATKSDMLFSQRVILVEGLAEQLLLSLFAEYSSVSLEDNHVAVVNVGGRYFNYFLYLFDSEKSIYAIPKKIVCLTDRDPERKKITGNKYEKCYSFEYAVDSEQYAYKNNADDKINQYLHHANIRFFSQDVIYGKTFETEIVLYNPSSDFLLVESIANKGELMGLMNKYKDDINENSVRNISEYVSLLRSGDENKQIIDGICNSSLTWNDEDKIKALIASRYLNSVGKGENALELAYFLENNLKKEISERLRFVVPTYISNAINWVCQ</sequence>
<dbReference type="PANTHER" id="PTHR43581:SF4">
    <property type="entry name" value="ATP_GTP PHOSPHATASE"/>
    <property type="match status" value="1"/>
</dbReference>